<dbReference type="AlphaFoldDB" id="A0A3B1CW44"/>
<protein>
    <submittedName>
        <fullName evidence="1">Uncharacterized protein</fullName>
    </submittedName>
</protein>
<organism evidence="1">
    <name type="scientific">hydrothermal vent metagenome</name>
    <dbReference type="NCBI Taxonomy" id="652676"/>
    <lineage>
        <taxon>unclassified sequences</taxon>
        <taxon>metagenomes</taxon>
        <taxon>ecological metagenomes</taxon>
    </lineage>
</organism>
<proteinExistence type="predicted"/>
<gene>
    <name evidence="1" type="ORF">MNBD_NITROSPINAE03-206</name>
</gene>
<reference evidence="1" key="1">
    <citation type="submission" date="2018-06" db="EMBL/GenBank/DDBJ databases">
        <authorList>
            <person name="Zhirakovskaya E."/>
        </authorList>
    </citation>
    <scope>NUCLEOTIDE SEQUENCE</scope>
</reference>
<name>A0A3B1CW44_9ZZZZ</name>
<evidence type="ECO:0000313" key="1">
    <source>
        <dbReference type="EMBL" id="VAX23445.1"/>
    </source>
</evidence>
<sequence length="60" mass="6912">PGPIKPSAIKKKKKDFFKNLVDGKIETPSELAFREFLADRFDQDEWLKKIGVIFNEESGD</sequence>
<feature type="non-terminal residue" evidence="1">
    <location>
        <position position="1"/>
    </location>
</feature>
<accession>A0A3B1CW44</accession>
<dbReference type="EMBL" id="UOGB01000273">
    <property type="protein sequence ID" value="VAX23445.1"/>
    <property type="molecule type" value="Genomic_DNA"/>
</dbReference>